<dbReference type="RefSeq" id="WP_137274391.1">
    <property type="nucleotide sequence ID" value="NZ_AP027297.1"/>
</dbReference>
<dbReference type="Pfam" id="PF18765">
    <property type="entry name" value="Polbeta"/>
    <property type="match status" value="1"/>
</dbReference>
<protein>
    <submittedName>
        <fullName evidence="2">Nucleotidyltransferase domain-containing protein</fullName>
    </submittedName>
</protein>
<keyword evidence="2" id="KW-0808">Transferase</keyword>
<dbReference type="SUPFAM" id="SSF81301">
    <property type="entry name" value="Nucleotidyltransferase"/>
    <property type="match status" value="1"/>
</dbReference>
<accession>A0A4U3L5Z3</accession>
<comment type="caution">
    <text evidence="2">The sequence shown here is derived from an EMBL/GenBank/DDBJ whole genome shotgun (WGS) entry which is preliminary data.</text>
</comment>
<sequence>MIMTLDEIKERVKPVAEKHNVPVIYIFGSYARNEARETSDIDFAVDITGEADEEEAYWNLYGDFFEELKEAVGHDIDLVELETLFDSQDKPERKALLENILKERVKVFER</sequence>
<reference evidence="2 3" key="1">
    <citation type="submission" date="2019-02" db="EMBL/GenBank/DDBJ databases">
        <title>Bacteria dissemination in different level of health care in South Africa: the effectiveness of infections prevention and control.</title>
        <authorList>
            <person name="Shobo C."/>
            <person name="Amoako D.G."/>
            <person name="Allam M."/>
            <person name="Ismail A."/>
            <person name="Bester L.A."/>
            <person name="Essack S.Y."/>
        </authorList>
    </citation>
    <scope>NUCLEOTIDE SEQUENCE [LARGE SCALE GENOMIC DNA]</scope>
    <source>
        <strain evidence="2 3">2SIL2</strain>
    </source>
</reference>
<dbReference type="InterPro" id="IPR043519">
    <property type="entry name" value="NT_sf"/>
</dbReference>
<proteinExistence type="predicted"/>
<name>A0A4U3L5Z3_ENTFL</name>
<dbReference type="InterPro" id="IPR052930">
    <property type="entry name" value="TA_antitoxin_MntA"/>
</dbReference>
<dbReference type="Gene3D" id="3.30.460.10">
    <property type="entry name" value="Beta Polymerase, domain 2"/>
    <property type="match status" value="1"/>
</dbReference>
<dbReference type="InterPro" id="IPR041633">
    <property type="entry name" value="Polbeta"/>
</dbReference>
<dbReference type="AlphaFoldDB" id="A0A4U3L5Z3"/>
<dbReference type="PANTHER" id="PTHR43852">
    <property type="entry name" value="NUCLEOTIDYLTRANSFERASE"/>
    <property type="match status" value="1"/>
</dbReference>
<dbReference type="GO" id="GO:0016740">
    <property type="term" value="F:transferase activity"/>
    <property type="evidence" value="ECO:0007669"/>
    <property type="project" value="UniProtKB-KW"/>
</dbReference>
<dbReference type="CDD" id="cd05403">
    <property type="entry name" value="NT_KNTase_like"/>
    <property type="match status" value="1"/>
</dbReference>
<gene>
    <name evidence="2" type="ORF">EY666_15465</name>
</gene>
<evidence type="ECO:0000259" key="1">
    <source>
        <dbReference type="Pfam" id="PF18765"/>
    </source>
</evidence>
<evidence type="ECO:0000313" key="3">
    <source>
        <dbReference type="Proteomes" id="UP000305511"/>
    </source>
</evidence>
<organism evidence="2 3">
    <name type="scientific">Enterococcus faecalis</name>
    <name type="common">Streptococcus faecalis</name>
    <dbReference type="NCBI Taxonomy" id="1351"/>
    <lineage>
        <taxon>Bacteria</taxon>
        <taxon>Bacillati</taxon>
        <taxon>Bacillota</taxon>
        <taxon>Bacilli</taxon>
        <taxon>Lactobacillales</taxon>
        <taxon>Enterococcaceae</taxon>
        <taxon>Enterococcus</taxon>
    </lineage>
</organism>
<feature type="domain" description="Polymerase beta nucleotidyltransferase" evidence="1">
    <location>
        <begin position="11"/>
        <end position="83"/>
    </location>
</feature>
<dbReference type="PANTHER" id="PTHR43852:SF2">
    <property type="entry name" value="PROTEIN ADENYLYLTRANSFERASE MNTA"/>
    <property type="match status" value="1"/>
</dbReference>
<dbReference type="EMBL" id="SIYF01000453">
    <property type="protein sequence ID" value="TKK69047.1"/>
    <property type="molecule type" value="Genomic_DNA"/>
</dbReference>
<dbReference type="Proteomes" id="UP000305511">
    <property type="component" value="Unassembled WGS sequence"/>
</dbReference>
<evidence type="ECO:0000313" key="2">
    <source>
        <dbReference type="EMBL" id="TKK69047.1"/>
    </source>
</evidence>